<feature type="domain" description="N-acetyltransferase" evidence="1">
    <location>
        <begin position="9"/>
        <end position="162"/>
    </location>
</feature>
<dbReference type="Gene3D" id="3.40.630.30">
    <property type="match status" value="1"/>
</dbReference>
<keyword evidence="3" id="KW-1185">Reference proteome</keyword>
<dbReference type="SUPFAM" id="SSF55729">
    <property type="entry name" value="Acyl-CoA N-acyltransferases (Nat)"/>
    <property type="match status" value="1"/>
</dbReference>
<dbReference type="Proteomes" id="UP000321306">
    <property type="component" value="Unassembled WGS sequence"/>
</dbReference>
<dbReference type="EMBL" id="BJXB01000001">
    <property type="protein sequence ID" value="GEM44514.1"/>
    <property type="molecule type" value="Genomic_DNA"/>
</dbReference>
<dbReference type="RefSeq" id="WP_146881671.1">
    <property type="nucleotide sequence ID" value="NZ_BJXB01000001.1"/>
</dbReference>
<dbReference type="PANTHER" id="PTHR43328">
    <property type="entry name" value="ACETYLTRANSFERASE-RELATED"/>
    <property type="match status" value="1"/>
</dbReference>
<name>A0A511MVA5_DEIC1</name>
<dbReference type="Pfam" id="PF13302">
    <property type="entry name" value="Acetyltransf_3"/>
    <property type="match status" value="1"/>
</dbReference>
<dbReference type="InterPro" id="IPR016181">
    <property type="entry name" value="Acyl_CoA_acyltransferase"/>
</dbReference>
<dbReference type="PANTHER" id="PTHR43328:SF1">
    <property type="entry name" value="N-ACETYLTRANSFERASE DOMAIN-CONTAINING PROTEIN"/>
    <property type="match status" value="1"/>
</dbReference>
<dbReference type="OrthoDB" id="275901at2"/>
<dbReference type="GO" id="GO:0016747">
    <property type="term" value="F:acyltransferase activity, transferring groups other than amino-acyl groups"/>
    <property type="evidence" value="ECO:0007669"/>
    <property type="project" value="InterPro"/>
</dbReference>
<dbReference type="PROSITE" id="PS51186">
    <property type="entry name" value="GNAT"/>
    <property type="match status" value="1"/>
</dbReference>
<evidence type="ECO:0000313" key="2">
    <source>
        <dbReference type="EMBL" id="GEM44514.1"/>
    </source>
</evidence>
<accession>A0A511MVA5</accession>
<comment type="caution">
    <text evidence="2">The sequence shown here is derived from an EMBL/GenBank/DDBJ whole genome shotgun (WGS) entry which is preliminary data.</text>
</comment>
<dbReference type="CDD" id="cd04301">
    <property type="entry name" value="NAT_SF"/>
    <property type="match status" value="1"/>
</dbReference>
<protein>
    <submittedName>
        <fullName evidence="2">N-acetyltransferase</fullName>
    </submittedName>
</protein>
<dbReference type="AlphaFoldDB" id="A0A511MVA5"/>
<evidence type="ECO:0000259" key="1">
    <source>
        <dbReference type="PROSITE" id="PS51186"/>
    </source>
</evidence>
<organism evidence="2 3">
    <name type="scientific">Deinococcus cellulosilyticus (strain DSM 18568 / NBRC 106333 / KACC 11606 / 5516J-15)</name>
    <dbReference type="NCBI Taxonomy" id="1223518"/>
    <lineage>
        <taxon>Bacteria</taxon>
        <taxon>Thermotogati</taxon>
        <taxon>Deinococcota</taxon>
        <taxon>Deinococci</taxon>
        <taxon>Deinococcales</taxon>
        <taxon>Deinococcaceae</taxon>
        <taxon>Deinococcus</taxon>
    </lineage>
</organism>
<gene>
    <name evidence="2" type="ORF">DC3_01490</name>
</gene>
<keyword evidence="2" id="KW-0808">Transferase</keyword>
<reference evidence="2 3" key="1">
    <citation type="submission" date="2019-07" db="EMBL/GenBank/DDBJ databases">
        <title>Whole genome shotgun sequence of Deinococcus cellulosilyticus NBRC 106333.</title>
        <authorList>
            <person name="Hosoyama A."/>
            <person name="Uohara A."/>
            <person name="Ohji S."/>
            <person name="Ichikawa N."/>
        </authorList>
    </citation>
    <scope>NUCLEOTIDE SEQUENCE [LARGE SCALE GENOMIC DNA]</scope>
    <source>
        <strain evidence="2 3">NBRC 106333</strain>
    </source>
</reference>
<dbReference type="InterPro" id="IPR000182">
    <property type="entry name" value="GNAT_dom"/>
</dbReference>
<proteinExistence type="predicted"/>
<evidence type="ECO:0000313" key="3">
    <source>
        <dbReference type="Proteomes" id="UP000321306"/>
    </source>
</evidence>
<sequence length="162" mass="18544">MSQISSTHILLRAVEPSDLDPFFDHQRDPEACHMAAFTRANPGDRQAFDAHWQKILHDPDIDNWTIEHAGQVVGHVSSFVYDSEREITYWIDRAHWGKGLATSALQTYLKQQPRRPLYARAAADNHGSRRVLEKCGFQVIGEDQGFAEARGQEIPEFIFRLD</sequence>